<proteinExistence type="predicted"/>
<protein>
    <recommendedName>
        <fullName evidence="1">Bro-N domain-containing protein</fullName>
    </recommendedName>
</protein>
<dbReference type="PANTHER" id="PTHR36180:SF2">
    <property type="entry name" value="BRO FAMILY PROTEIN"/>
    <property type="match status" value="1"/>
</dbReference>
<dbReference type="PROSITE" id="PS51750">
    <property type="entry name" value="BRO_N"/>
    <property type="match status" value="1"/>
</dbReference>
<gene>
    <name evidence="2" type="ORF">LMG28138_01770</name>
</gene>
<feature type="domain" description="Bro-N" evidence="1">
    <location>
        <begin position="1"/>
        <end position="109"/>
    </location>
</feature>
<dbReference type="RefSeq" id="WP_175104382.1">
    <property type="nucleotide sequence ID" value="NZ_CADIKM010000006.1"/>
</dbReference>
<evidence type="ECO:0000313" key="2">
    <source>
        <dbReference type="EMBL" id="CAB3784245.1"/>
    </source>
</evidence>
<dbReference type="PANTHER" id="PTHR36180">
    <property type="entry name" value="DNA-BINDING PROTEIN-RELATED-RELATED"/>
    <property type="match status" value="1"/>
</dbReference>
<name>A0A6S7BB89_9BURK</name>
<sequence>MSNIIPFLFKDHGRIHEIRAVIIDDEDHFVGKDVCSALAYADSTTAMRSHCRGVQKLHPIPDAKGRLQDTRVLTEADVLRLIVSSTLPAAEHFERWVFEEVLPAIRKTGSYQAPGTPQRSAKMEAEIAGAELYARLLRPAPSSQVAMIAKIVENNGGDPKFLPAYAVDAAPDQLSGSSMPTKPLSALLSDHGIRMSAQAFNKLLAEAGYIEERTRPSSSGKDGVKRFWAITDLGLRYGKNLTPPNNPRETQPHWYVERFAELHELVVTIAA</sequence>
<dbReference type="Pfam" id="PF02498">
    <property type="entry name" value="Bro-N"/>
    <property type="match status" value="1"/>
</dbReference>
<reference evidence="2 3" key="1">
    <citation type="submission" date="2020-04" db="EMBL/GenBank/DDBJ databases">
        <authorList>
            <person name="De Canck E."/>
        </authorList>
    </citation>
    <scope>NUCLEOTIDE SEQUENCE [LARGE SCALE GENOMIC DNA]</scope>
    <source>
        <strain evidence="2 3">LMG 28138</strain>
    </source>
</reference>
<evidence type="ECO:0000313" key="3">
    <source>
        <dbReference type="Proteomes" id="UP000494115"/>
    </source>
</evidence>
<accession>A0A6S7BB89</accession>
<keyword evidence="3" id="KW-1185">Reference proteome</keyword>
<dbReference type="EMBL" id="CADIKM010000006">
    <property type="protein sequence ID" value="CAB3784245.1"/>
    <property type="molecule type" value="Genomic_DNA"/>
</dbReference>
<evidence type="ECO:0000259" key="1">
    <source>
        <dbReference type="PROSITE" id="PS51750"/>
    </source>
</evidence>
<dbReference type="Proteomes" id="UP000494115">
    <property type="component" value="Unassembled WGS sequence"/>
</dbReference>
<dbReference type="AlphaFoldDB" id="A0A6S7BB89"/>
<organism evidence="2 3">
    <name type="scientific">Pararobbsia alpina</name>
    <dbReference type="NCBI Taxonomy" id="621374"/>
    <lineage>
        <taxon>Bacteria</taxon>
        <taxon>Pseudomonadati</taxon>
        <taxon>Pseudomonadota</taxon>
        <taxon>Betaproteobacteria</taxon>
        <taxon>Burkholderiales</taxon>
        <taxon>Burkholderiaceae</taxon>
        <taxon>Pararobbsia</taxon>
    </lineage>
</organism>
<dbReference type="SMART" id="SM01040">
    <property type="entry name" value="Bro-N"/>
    <property type="match status" value="1"/>
</dbReference>
<dbReference type="InterPro" id="IPR003497">
    <property type="entry name" value="BRO_N_domain"/>
</dbReference>